<evidence type="ECO:0000256" key="4">
    <source>
        <dbReference type="ARBA" id="ARBA00022827"/>
    </source>
</evidence>
<organism evidence="7 8">
    <name type="scientific">Xylaria grammica</name>
    <dbReference type="NCBI Taxonomy" id="363999"/>
    <lineage>
        <taxon>Eukaryota</taxon>
        <taxon>Fungi</taxon>
        <taxon>Dikarya</taxon>
        <taxon>Ascomycota</taxon>
        <taxon>Pezizomycotina</taxon>
        <taxon>Sordariomycetes</taxon>
        <taxon>Xylariomycetidae</taxon>
        <taxon>Xylariales</taxon>
        <taxon>Xylariaceae</taxon>
        <taxon>Xylaria</taxon>
    </lineage>
</organism>
<evidence type="ECO:0000313" key="8">
    <source>
        <dbReference type="Proteomes" id="UP000286045"/>
    </source>
</evidence>
<evidence type="ECO:0000256" key="1">
    <source>
        <dbReference type="ARBA" id="ARBA00005466"/>
    </source>
</evidence>
<dbReference type="Pfam" id="PF01565">
    <property type="entry name" value="FAD_binding_4"/>
    <property type="match status" value="1"/>
</dbReference>
<gene>
    <name evidence="7" type="ORF">EKO27_g629</name>
</gene>
<keyword evidence="2" id="KW-0285">Flavoprotein</keyword>
<evidence type="ECO:0000256" key="2">
    <source>
        <dbReference type="ARBA" id="ARBA00022630"/>
    </source>
</evidence>
<comment type="caution">
    <text evidence="7">The sequence shown here is derived from an EMBL/GenBank/DDBJ whole genome shotgun (WGS) entry which is preliminary data.</text>
</comment>
<comment type="similarity">
    <text evidence="1">Belongs to the oxygen-dependent FAD-linked oxidoreductase family.</text>
</comment>
<reference evidence="7 8" key="1">
    <citation type="submission" date="2018-12" db="EMBL/GenBank/DDBJ databases">
        <title>Draft genome sequence of Xylaria grammica IHI A82.</title>
        <authorList>
            <person name="Buettner E."/>
            <person name="Kellner H."/>
        </authorList>
    </citation>
    <scope>NUCLEOTIDE SEQUENCE [LARGE SCALE GENOMIC DNA]</scope>
    <source>
        <strain evidence="7 8">IHI A82</strain>
    </source>
</reference>
<dbReference type="InterPro" id="IPR036318">
    <property type="entry name" value="FAD-bd_PCMH-like_sf"/>
</dbReference>
<protein>
    <recommendedName>
        <fullName evidence="6">FAD-binding PCMH-type domain-containing protein</fullName>
    </recommendedName>
</protein>
<sequence length="482" mass="52788">MLPRATLQKVLSAAATLPIPNIPRLFGPSLSPGAAIYLASEPNYTSHGMSKIPIFADERRWNEQVKIASAHSIPFLATGGGHGVSVQMADLQGGIHIDLRRFNHVEFDVETQRLTVGGSTIFSQLIEPLSASAAQFPLGTAYCVGVVGATLGAGVSANQGYAGLLSDLLEEVQLVTAAGVSLTASRTENEDLFWAIRGAGANFGIVTSATYKVPPPVNGGNVTNANFFFPEGKAQDVFEYIQSLDDGMSERLAFNIAIYFDRNAQEIALLVNVNFFGSVGAAARHIEPLIALHPSRFEVLDVPWPAVFATSYFGIEDTKACSRNQHVNMRSVGARSTNPQIWLQFLQEMKSFGRSHRDIEASLVIHRFATQQVLQVPDEDSAYPHRHLKMHIQLETQYHDRSHDGVVDAFLNAARHNLTAASGFYSPVVYVNFAHGDEGVEAWYGARNVEKLTRAKQKWDPNGLFNFYNALKPREFSDVAEL</sequence>
<dbReference type="PROSITE" id="PS51387">
    <property type="entry name" value="FAD_PCMH"/>
    <property type="match status" value="1"/>
</dbReference>
<feature type="domain" description="FAD-binding PCMH-type" evidence="6">
    <location>
        <begin position="44"/>
        <end position="216"/>
    </location>
</feature>
<keyword evidence="5" id="KW-0560">Oxidoreductase</keyword>
<evidence type="ECO:0000256" key="3">
    <source>
        <dbReference type="ARBA" id="ARBA00022729"/>
    </source>
</evidence>
<evidence type="ECO:0000256" key="5">
    <source>
        <dbReference type="ARBA" id="ARBA00023002"/>
    </source>
</evidence>
<accession>A0A439DJ99</accession>
<dbReference type="InterPro" id="IPR016166">
    <property type="entry name" value="FAD-bd_PCMH"/>
</dbReference>
<evidence type="ECO:0000259" key="6">
    <source>
        <dbReference type="PROSITE" id="PS51387"/>
    </source>
</evidence>
<dbReference type="Gene3D" id="3.30.465.10">
    <property type="match status" value="1"/>
</dbReference>
<dbReference type="InterPro" id="IPR016169">
    <property type="entry name" value="FAD-bd_PCMH_sub2"/>
</dbReference>
<dbReference type="PANTHER" id="PTHR42973:SF32">
    <property type="entry name" value="FAD-LINKED OXIDOREDUCTASE AFOF"/>
    <property type="match status" value="1"/>
</dbReference>
<keyword evidence="8" id="KW-1185">Reference proteome</keyword>
<dbReference type="InterPro" id="IPR006094">
    <property type="entry name" value="Oxid_FAD_bind_N"/>
</dbReference>
<proteinExistence type="inferred from homology"/>
<dbReference type="PANTHER" id="PTHR42973">
    <property type="entry name" value="BINDING OXIDOREDUCTASE, PUTATIVE (AFU_ORTHOLOGUE AFUA_1G17690)-RELATED"/>
    <property type="match status" value="1"/>
</dbReference>
<dbReference type="SUPFAM" id="SSF56176">
    <property type="entry name" value="FAD-binding/transporter-associated domain-like"/>
    <property type="match status" value="1"/>
</dbReference>
<dbReference type="Proteomes" id="UP000286045">
    <property type="component" value="Unassembled WGS sequence"/>
</dbReference>
<dbReference type="InterPro" id="IPR012951">
    <property type="entry name" value="BBE"/>
</dbReference>
<dbReference type="Gene3D" id="3.40.462.20">
    <property type="match status" value="1"/>
</dbReference>
<dbReference type="GO" id="GO:0016491">
    <property type="term" value="F:oxidoreductase activity"/>
    <property type="evidence" value="ECO:0007669"/>
    <property type="project" value="UniProtKB-KW"/>
</dbReference>
<name>A0A439DJ99_9PEZI</name>
<dbReference type="Pfam" id="PF08031">
    <property type="entry name" value="BBE"/>
    <property type="match status" value="1"/>
</dbReference>
<dbReference type="AlphaFoldDB" id="A0A439DJ99"/>
<keyword evidence="3" id="KW-0732">Signal</keyword>
<dbReference type="InterPro" id="IPR050416">
    <property type="entry name" value="FAD-linked_Oxidoreductase"/>
</dbReference>
<keyword evidence="4" id="KW-0274">FAD</keyword>
<evidence type="ECO:0000313" key="7">
    <source>
        <dbReference type="EMBL" id="RWA14451.1"/>
    </source>
</evidence>
<dbReference type="STRING" id="363999.A0A439DJ99"/>
<dbReference type="GO" id="GO:0071949">
    <property type="term" value="F:FAD binding"/>
    <property type="evidence" value="ECO:0007669"/>
    <property type="project" value="InterPro"/>
</dbReference>
<dbReference type="EMBL" id="RYZI01000008">
    <property type="protein sequence ID" value="RWA14451.1"/>
    <property type="molecule type" value="Genomic_DNA"/>
</dbReference>